<reference evidence="3 4" key="1">
    <citation type="submission" date="2024-11" db="EMBL/GenBank/DDBJ databases">
        <title>Adaptive evolution of stress response genes in parasites aligns with host niche diversity.</title>
        <authorList>
            <person name="Hahn C."/>
            <person name="Resl P."/>
        </authorList>
    </citation>
    <scope>NUCLEOTIDE SEQUENCE [LARGE SCALE GENOMIC DNA]</scope>
    <source>
        <strain evidence="3">EGGRZ-B1_66</strain>
        <tissue evidence="3">Body</tissue>
    </source>
</reference>
<dbReference type="PANTHER" id="PTHR45632:SF3">
    <property type="entry name" value="KELCH-LIKE PROTEIN 32"/>
    <property type="match status" value="1"/>
</dbReference>
<dbReference type="SUPFAM" id="SSF117281">
    <property type="entry name" value="Kelch motif"/>
    <property type="match status" value="1"/>
</dbReference>
<name>A0ABD2PZW0_9PLAT</name>
<proteinExistence type="predicted"/>
<dbReference type="EMBL" id="JBJKFK010001920">
    <property type="protein sequence ID" value="KAL3311996.1"/>
    <property type="molecule type" value="Genomic_DNA"/>
</dbReference>
<dbReference type="Proteomes" id="UP001626550">
    <property type="component" value="Unassembled WGS sequence"/>
</dbReference>
<dbReference type="InterPro" id="IPR015915">
    <property type="entry name" value="Kelch-typ_b-propeller"/>
</dbReference>
<comment type="caution">
    <text evidence="3">The sequence shown here is derived from an EMBL/GenBank/DDBJ whole genome shotgun (WGS) entry which is preliminary data.</text>
</comment>
<organism evidence="3 4">
    <name type="scientific">Cichlidogyrus casuarinus</name>
    <dbReference type="NCBI Taxonomy" id="1844966"/>
    <lineage>
        <taxon>Eukaryota</taxon>
        <taxon>Metazoa</taxon>
        <taxon>Spiralia</taxon>
        <taxon>Lophotrochozoa</taxon>
        <taxon>Platyhelminthes</taxon>
        <taxon>Monogenea</taxon>
        <taxon>Monopisthocotylea</taxon>
        <taxon>Dactylogyridea</taxon>
        <taxon>Ancyrocephalidae</taxon>
        <taxon>Cichlidogyrus</taxon>
    </lineage>
</organism>
<sequence length="143" mass="16626">MGNGVYVFGGRNSEMDALNTAERYDPESNRWMQLPRMRKKRNGASAAVLDERIFVIGGETGSKFMEIFHPRSNQWSFVTQPNEAHTRAVLYSDNQSLFVFGGWNGQQWSTIVEVYDQKLDQWTIMPQRSNFPIDIWKHILLTH</sequence>
<keyword evidence="1" id="KW-0880">Kelch repeat</keyword>
<accession>A0ABD2PZW0</accession>
<protein>
    <submittedName>
        <fullName evidence="3">Uncharacterized protein</fullName>
    </submittedName>
</protein>
<dbReference type="AlphaFoldDB" id="A0ABD2PZW0"/>
<dbReference type="Gene3D" id="2.120.10.80">
    <property type="entry name" value="Kelch-type beta propeller"/>
    <property type="match status" value="1"/>
</dbReference>
<dbReference type="InterPro" id="IPR006652">
    <property type="entry name" value="Kelch_1"/>
</dbReference>
<dbReference type="Pfam" id="PF24681">
    <property type="entry name" value="Kelch_KLHDC2_KLHL20_DRC7"/>
    <property type="match status" value="1"/>
</dbReference>
<dbReference type="SMART" id="SM00612">
    <property type="entry name" value="Kelch"/>
    <property type="match status" value="3"/>
</dbReference>
<evidence type="ECO:0000313" key="4">
    <source>
        <dbReference type="Proteomes" id="UP001626550"/>
    </source>
</evidence>
<evidence type="ECO:0000313" key="3">
    <source>
        <dbReference type="EMBL" id="KAL3311996.1"/>
    </source>
</evidence>
<keyword evidence="4" id="KW-1185">Reference proteome</keyword>
<evidence type="ECO:0000256" key="1">
    <source>
        <dbReference type="ARBA" id="ARBA00022441"/>
    </source>
</evidence>
<dbReference type="PANTHER" id="PTHR45632">
    <property type="entry name" value="LD33804P"/>
    <property type="match status" value="1"/>
</dbReference>
<evidence type="ECO:0000256" key="2">
    <source>
        <dbReference type="ARBA" id="ARBA00022737"/>
    </source>
</evidence>
<keyword evidence="2" id="KW-0677">Repeat</keyword>
<gene>
    <name evidence="3" type="ORF">Ciccas_009419</name>
</gene>